<dbReference type="Gene3D" id="3.30.70.580">
    <property type="entry name" value="Pseudouridine synthase I, catalytic domain, N-terminal subdomain"/>
    <property type="match status" value="1"/>
</dbReference>
<dbReference type="AlphaFoldDB" id="A0A2G9HST3"/>
<protein>
    <submittedName>
        <fullName evidence="4">tRNA pseudouridine(38/39) synthase</fullName>
        <ecNumber evidence="4">5.4.99.45</ecNumber>
    </submittedName>
</protein>
<dbReference type="GO" id="GO:0160154">
    <property type="term" value="F:tRNA pseudouridine(38/39) synthase activity"/>
    <property type="evidence" value="ECO:0007669"/>
    <property type="project" value="UniProtKB-EC"/>
</dbReference>
<feature type="region of interest" description="Disordered" evidence="3">
    <location>
        <begin position="144"/>
        <end position="172"/>
    </location>
</feature>
<organism evidence="4 5">
    <name type="scientific">Handroanthus impetiginosus</name>
    <dbReference type="NCBI Taxonomy" id="429701"/>
    <lineage>
        <taxon>Eukaryota</taxon>
        <taxon>Viridiplantae</taxon>
        <taxon>Streptophyta</taxon>
        <taxon>Embryophyta</taxon>
        <taxon>Tracheophyta</taxon>
        <taxon>Spermatophyta</taxon>
        <taxon>Magnoliopsida</taxon>
        <taxon>eudicotyledons</taxon>
        <taxon>Gunneridae</taxon>
        <taxon>Pentapetalae</taxon>
        <taxon>asterids</taxon>
        <taxon>lamiids</taxon>
        <taxon>Lamiales</taxon>
        <taxon>Bignoniaceae</taxon>
        <taxon>Crescentiina</taxon>
        <taxon>Tabebuia alliance</taxon>
        <taxon>Handroanthus</taxon>
    </lineage>
</organism>
<dbReference type="EMBL" id="NKXS01001090">
    <property type="protein sequence ID" value="PIN20589.1"/>
    <property type="molecule type" value="Genomic_DNA"/>
</dbReference>
<dbReference type="InterPro" id="IPR001406">
    <property type="entry name" value="PsdUridine_synth_TruA"/>
</dbReference>
<feature type="coiled-coil region" evidence="2">
    <location>
        <begin position="10"/>
        <end position="37"/>
    </location>
</feature>
<keyword evidence="2" id="KW-0175">Coiled coil</keyword>
<keyword evidence="1 4" id="KW-0413">Isomerase</keyword>
<dbReference type="Proteomes" id="UP000231279">
    <property type="component" value="Unassembled WGS sequence"/>
</dbReference>
<proteinExistence type="predicted"/>
<name>A0A2G9HST3_9LAMI</name>
<feature type="compositionally biased region" description="Polar residues" evidence="3">
    <location>
        <begin position="154"/>
        <end position="166"/>
    </location>
</feature>
<gene>
    <name evidence="4" type="ORF">CDL12_06723</name>
</gene>
<dbReference type="GO" id="GO:1990481">
    <property type="term" value="P:mRNA pseudouridine synthesis"/>
    <property type="evidence" value="ECO:0007669"/>
    <property type="project" value="TreeGrafter"/>
</dbReference>
<evidence type="ECO:0000256" key="3">
    <source>
        <dbReference type="SAM" id="MobiDB-lite"/>
    </source>
</evidence>
<dbReference type="PANTHER" id="PTHR11142">
    <property type="entry name" value="PSEUDOURIDYLATE SYNTHASE"/>
    <property type="match status" value="1"/>
</dbReference>
<dbReference type="InterPro" id="IPR020094">
    <property type="entry name" value="TruA/RsuA/RluB/E/F_N"/>
</dbReference>
<dbReference type="OrthoDB" id="25767at2759"/>
<dbReference type="EC" id="5.4.99.45" evidence="4"/>
<accession>A0A2G9HST3</accession>
<evidence type="ECO:0000313" key="5">
    <source>
        <dbReference type="Proteomes" id="UP000231279"/>
    </source>
</evidence>
<reference evidence="5" key="1">
    <citation type="journal article" date="2018" name="Gigascience">
        <title>Genome assembly of the Pink Ipe (Handroanthus impetiginosus, Bignoniaceae), a highly valued, ecologically keystone Neotropical timber forest tree.</title>
        <authorList>
            <person name="Silva-Junior O.B."/>
            <person name="Grattapaglia D."/>
            <person name="Novaes E."/>
            <person name="Collevatti R.G."/>
        </authorList>
    </citation>
    <scope>NUCLEOTIDE SEQUENCE [LARGE SCALE GENOMIC DNA]</scope>
    <source>
        <strain evidence="5">cv. UFG-1</strain>
    </source>
</reference>
<dbReference type="GO" id="GO:0031119">
    <property type="term" value="P:tRNA pseudouridine synthesis"/>
    <property type="evidence" value="ECO:0007669"/>
    <property type="project" value="TreeGrafter"/>
</dbReference>
<dbReference type="STRING" id="429701.A0A2G9HST3"/>
<evidence type="ECO:0000256" key="2">
    <source>
        <dbReference type="SAM" id="Coils"/>
    </source>
</evidence>
<comment type="caution">
    <text evidence="4">The sequence shown here is derived from an EMBL/GenBank/DDBJ whole genome shotgun (WGS) entry which is preliminary data.</text>
</comment>
<dbReference type="GO" id="GO:0005737">
    <property type="term" value="C:cytoplasm"/>
    <property type="evidence" value="ECO:0007669"/>
    <property type="project" value="TreeGrafter"/>
</dbReference>
<keyword evidence="5" id="KW-1185">Reference proteome</keyword>
<dbReference type="GO" id="GO:0005634">
    <property type="term" value="C:nucleus"/>
    <property type="evidence" value="ECO:0007669"/>
    <property type="project" value="TreeGrafter"/>
</dbReference>
<dbReference type="PANTHER" id="PTHR11142:SF5">
    <property type="entry name" value="TRNA PSEUDOURIDINE(38_39) SYNTHASE"/>
    <property type="match status" value="1"/>
</dbReference>
<dbReference type="GO" id="GO:0003723">
    <property type="term" value="F:RNA binding"/>
    <property type="evidence" value="ECO:0007669"/>
    <property type="project" value="InterPro"/>
</dbReference>
<dbReference type="InterPro" id="IPR020103">
    <property type="entry name" value="PsdUridine_synth_cat_dom_sf"/>
</dbReference>
<sequence>MEEISNTELIKALQTQLSSLQKRIHELETENAKLSVQLSSCVCQKIVESDKTRVLDCSRPIERMKMLNFDENDAKSRSKEKVPDIRRDKMALHHLPKRHIALKVMYFGQRFYGFASEAQMDPTIEALQKTRLISSDKKDLQYSRCGRTDKGVSSAGQETAGSNGHSGESMAEESCGGEIDYVKILNRVLPQDIRIIGWSPAPTDFRARCLILLYFFLFPQVLEAKHYMAVLSSNKRKRTHVSVFKRKATLK</sequence>
<evidence type="ECO:0000313" key="4">
    <source>
        <dbReference type="EMBL" id="PIN20589.1"/>
    </source>
</evidence>
<dbReference type="SUPFAM" id="SSF55120">
    <property type="entry name" value="Pseudouridine synthase"/>
    <property type="match status" value="1"/>
</dbReference>
<evidence type="ECO:0000256" key="1">
    <source>
        <dbReference type="ARBA" id="ARBA00023235"/>
    </source>
</evidence>